<evidence type="ECO:0000313" key="9">
    <source>
        <dbReference type="Proteomes" id="UP000030745"/>
    </source>
</evidence>
<feature type="coiled-coil region" evidence="4">
    <location>
        <begin position="326"/>
        <end position="370"/>
    </location>
</feature>
<dbReference type="InterPro" id="IPR008266">
    <property type="entry name" value="Tyr_kinase_AS"/>
</dbReference>
<dbReference type="VEuPathDB" id="FungiDB:SPRG_00538"/>
<keyword evidence="8" id="KW-0808">Transferase</keyword>
<dbReference type="InterPro" id="IPR050122">
    <property type="entry name" value="RTK"/>
</dbReference>
<dbReference type="GO" id="GO:0005886">
    <property type="term" value="C:plasma membrane"/>
    <property type="evidence" value="ECO:0007669"/>
    <property type="project" value="TreeGrafter"/>
</dbReference>
<evidence type="ECO:0000256" key="6">
    <source>
        <dbReference type="SAM" id="Phobius"/>
    </source>
</evidence>
<dbReference type="GO" id="GO:0007169">
    <property type="term" value="P:cell surface receptor protein tyrosine kinase signaling pathway"/>
    <property type="evidence" value="ECO:0007669"/>
    <property type="project" value="TreeGrafter"/>
</dbReference>
<evidence type="ECO:0000256" key="3">
    <source>
        <dbReference type="PROSITE-ProRule" id="PRU10141"/>
    </source>
</evidence>
<accession>A0A067CUT4</accession>
<gene>
    <name evidence="8" type="ORF">SPRG_00538</name>
</gene>
<dbReference type="Gene3D" id="3.30.200.20">
    <property type="entry name" value="Phosphorylase Kinase, domain 1"/>
    <property type="match status" value="1"/>
</dbReference>
<feature type="binding site" evidence="3">
    <location>
        <position position="656"/>
    </location>
    <ligand>
        <name>ATP</name>
        <dbReference type="ChEBI" id="CHEBI:30616"/>
    </ligand>
</feature>
<keyword evidence="6" id="KW-0812">Transmembrane</keyword>
<keyword evidence="6" id="KW-1133">Transmembrane helix</keyword>
<evidence type="ECO:0000256" key="5">
    <source>
        <dbReference type="SAM" id="MobiDB-lite"/>
    </source>
</evidence>
<name>A0A067CUT4_SAPPC</name>
<dbReference type="Proteomes" id="UP000030745">
    <property type="component" value="Unassembled WGS sequence"/>
</dbReference>
<keyword evidence="9" id="KW-1185">Reference proteome</keyword>
<feature type="domain" description="Protein kinase" evidence="7">
    <location>
        <begin position="629"/>
        <end position="882"/>
    </location>
</feature>
<dbReference type="InterPro" id="IPR020635">
    <property type="entry name" value="Tyr_kinase_cat_dom"/>
</dbReference>
<dbReference type="KEGG" id="spar:SPRG_00538"/>
<keyword evidence="8" id="KW-0723">Serine/threonine-protein kinase</keyword>
<feature type="transmembrane region" description="Helical" evidence="6">
    <location>
        <begin position="155"/>
        <end position="181"/>
    </location>
</feature>
<keyword evidence="6" id="KW-0472">Membrane</keyword>
<keyword evidence="3" id="KW-0547">Nucleotide-binding</keyword>
<keyword evidence="4" id="KW-0175">Coiled coil</keyword>
<comment type="catalytic activity">
    <reaction evidence="2">
        <text>L-tyrosyl-[protein] + ATP = O-phospho-L-tyrosyl-[protein] + ADP + H(+)</text>
        <dbReference type="Rhea" id="RHEA:10596"/>
        <dbReference type="Rhea" id="RHEA-COMP:10136"/>
        <dbReference type="Rhea" id="RHEA-COMP:20101"/>
        <dbReference type="ChEBI" id="CHEBI:15378"/>
        <dbReference type="ChEBI" id="CHEBI:30616"/>
        <dbReference type="ChEBI" id="CHEBI:46858"/>
        <dbReference type="ChEBI" id="CHEBI:61978"/>
        <dbReference type="ChEBI" id="CHEBI:456216"/>
        <dbReference type="EC" id="2.7.10.1"/>
    </reaction>
</comment>
<dbReference type="EMBL" id="KK583190">
    <property type="protein sequence ID" value="KDO34474.1"/>
    <property type="molecule type" value="Genomic_DNA"/>
</dbReference>
<dbReference type="OrthoDB" id="60655at2759"/>
<dbReference type="PANTHER" id="PTHR24416">
    <property type="entry name" value="TYROSINE-PROTEIN KINASE RECEPTOR"/>
    <property type="match status" value="1"/>
</dbReference>
<dbReference type="SUPFAM" id="SSF56112">
    <property type="entry name" value="Protein kinase-like (PK-like)"/>
    <property type="match status" value="1"/>
</dbReference>
<dbReference type="PROSITE" id="PS00109">
    <property type="entry name" value="PROTEIN_KINASE_TYR"/>
    <property type="match status" value="1"/>
</dbReference>
<organism evidence="8 9">
    <name type="scientific">Saprolegnia parasitica (strain CBS 223.65)</name>
    <dbReference type="NCBI Taxonomy" id="695850"/>
    <lineage>
        <taxon>Eukaryota</taxon>
        <taxon>Sar</taxon>
        <taxon>Stramenopiles</taxon>
        <taxon>Oomycota</taxon>
        <taxon>Saprolegniomycetes</taxon>
        <taxon>Saprolegniales</taxon>
        <taxon>Saprolegniaceae</taxon>
        <taxon>Saprolegnia</taxon>
    </lineage>
</organism>
<dbReference type="RefSeq" id="XP_012194155.1">
    <property type="nucleotide sequence ID" value="XM_012338765.1"/>
</dbReference>
<dbReference type="Pfam" id="PF07714">
    <property type="entry name" value="PK_Tyr_Ser-Thr"/>
    <property type="match status" value="1"/>
</dbReference>
<evidence type="ECO:0000256" key="1">
    <source>
        <dbReference type="ARBA" id="ARBA00004167"/>
    </source>
</evidence>
<protein>
    <submittedName>
        <fullName evidence="8">Serine/threonine protein kinase</fullName>
    </submittedName>
</protein>
<dbReference type="InterPro" id="IPR011009">
    <property type="entry name" value="Kinase-like_dom_sf"/>
</dbReference>
<feature type="transmembrane region" description="Helical" evidence="6">
    <location>
        <begin position="16"/>
        <end position="47"/>
    </location>
</feature>
<dbReference type="GO" id="GO:0004674">
    <property type="term" value="F:protein serine/threonine kinase activity"/>
    <property type="evidence" value="ECO:0007669"/>
    <property type="project" value="UniProtKB-KW"/>
</dbReference>
<reference evidence="8 9" key="1">
    <citation type="journal article" date="2013" name="PLoS Genet.">
        <title>Distinctive expansion of potential virulence genes in the genome of the oomycete fish pathogen Saprolegnia parasitica.</title>
        <authorList>
            <person name="Jiang R.H."/>
            <person name="de Bruijn I."/>
            <person name="Haas B.J."/>
            <person name="Belmonte R."/>
            <person name="Lobach L."/>
            <person name="Christie J."/>
            <person name="van den Ackerveken G."/>
            <person name="Bottin A."/>
            <person name="Bulone V."/>
            <person name="Diaz-Moreno S.M."/>
            <person name="Dumas B."/>
            <person name="Fan L."/>
            <person name="Gaulin E."/>
            <person name="Govers F."/>
            <person name="Grenville-Briggs L.J."/>
            <person name="Horner N.R."/>
            <person name="Levin J.Z."/>
            <person name="Mammella M."/>
            <person name="Meijer H.J."/>
            <person name="Morris P."/>
            <person name="Nusbaum C."/>
            <person name="Oome S."/>
            <person name="Phillips A.J."/>
            <person name="van Rooyen D."/>
            <person name="Rzeszutek E."/>
            <person name="Saraiva M."/>
            <person name="Secombes C.J."/>
            <person name="Seidl M.F."/>
            <person name="Snel B."/>
            <person name="Stassen J.H."/>
            <person name="Sykes S."/>
            <person name="Tripathy S."/>
            <person name="van den Berg H."/>
            <person name="Vega-Arreguin J.C."/>
            <person name="Wawra S."/>
            <person name="Young S.K."/>
            <person name="Zeng Q."/>
            <person name="Dieguez-Uribeondo J."/>
            <person name="Russ C."/>
            <person name="Tyler B.M."/>
            <person name="van West P."/>
        </authorList>
    </citation>
    <scope>NUCLEOTIDE SEQUENCE [LARGE SCALE GENOMIC DNA]</scope>
    <source>
        <strain evidence="8 9">CBS 223.65</strain>
    </source>
</reference>
<keyword evidence="8" id="KW-0418">Kinase</keyword>
<dbReference type="GO" id="GO:0004714">
    <property type="term" value="F:transmembrane receptor protein tyrosine kinase activity"/>
    <property type="evidence" value="ECO:0007669"/>
    <property type="project" value="UniProtKB-EC"/>
</dbReference>
<dbReference type="OMA" id="WAFLINQ"/>
<keyword evidence="3" id="KW-0067">ATP-binding</keyword>
<dbReference type="GO" id="GO:0005524">
    <property type="term" value="F:ATP binding"/>
    <property type="evidence" value="ECO:0007669"/>
    <property type="project" value="UniProtKB-UniRule"/>
</dbReference>
<evidence type="ECO:0000259" key="7">
    <source>
        <dbReference type="PROSITE" id="PS50011"/>
    </source>
</evidence>
<dbReference type="InterPro" id="IPR001245">
    <property type="entry name" value="Ser-Thr/Tyr_kinase_cat_dom"/>
</dbReference>
<dbReference type="AlphaFoldDB" id="A0A067CUT4"/>
<dbReference type="Gene3D" id="1.10.510.10">
    <property type="entry name" value="Transferase(Phosphotransferase) domain 1"/>
    <property type="match status" value="1"/>
</dbReference>
<dbReference type="PROSITE" id="PS50011">
    <property type="entry name" value="PROTEIN_KINASE_DOM"/>
    <property type="match status" value="1"/>
</dbReference>
<evidence type="ECO:0000256" key="2">
    <source>
        <dbReference type="ARBA" id="ARBA00051243"/>
    </source>
</evidence>
<dbReference type="InterPro" id="IPR000719">
    <property type="entry name" value="Prot_kinase_dom"/>
</dbReference>
<comment type="subcellular location">
    <subcellularLocation>
        <location evidence="1">Membrane</location>
        <topology evidence="1">Single-pass membrane protein</topology>
    </subcellularLocation>
</comment>
<dbReference type="PRINTS" id="PR00109">
    <property type="entry name" value="TYRKINASE"/>
</dbReference>
<dbReference type="STRING" id="695850.A0A067CUT4"/>
<dbReference type="InterPro" id="IPR017441">
    <property type="entry name" value="Protein_kinase_ATP_BS"/>
</dbReference>
<dbReference type="PANTHER" id="PTHR24416:SF623">
    <property type="entry name" value="PROTEIN KINASE DOMAIN-CONTAINING PROTEIN"/>
    <property type="match status" value="1"/>
</dbReference>
<feature type="region of interest" description="Disordered" evidence="5">
    <location>
        <begin position="213"/>
        <end position="279"/>
    </location>
</feature>
<evidence type="ECO:0000256" key="4">
    <source>
        <dbReference type="SAM" id="Coils"/>
    </source>
</evidence>
<evidence type="ECO:0000313" key="8">
    <source>
        <dbReference type="EMBL" id="KDO34474.1"/>
    </source>
</evidence>
<proteinExistence type="predicted"/>
<sequence>MAPSVLGGNRSNRRTIVFFVCTWVLYSVFFVVALLSCMAFSLVAIATGAAGDGGYEARFVALATALVRFYWRVEIGVLSLYETERTRSMQTRPPELTSSHVLHTLLYIFGWKTTFVGPLSAIPVAIWILGMHTVVDAPVNTYASGGLTVEVLVKWSLFLLAGLVIGQILCLVIVSISIGLYNSIFPSPAVSDERRPLARDVAINIYHSTSTQVRDTFTPTKPLPAQESHHAATSHVAEKPLVVPQPTEPSPVAPSAPDGVPAPAGDEDAIPTETPAPRSALPEALAPIPVHVHGTSVAIARDAVDTQALEDIEDDSADTDDRDAELAALEKRIDDYKRFEAAAKDNKKLRRRLEKERRGVEDELQKLLEQRQASAFVIAGAHMSPAGPMRGPMQIHVAPRAFQTQPAPEDHEYGDSIRYSAFSPGSLTYSYIPGSLHTQSPNVYRNLCDDALIRSPPLYDPFDGPSPTLQPYGLMYGHMSPPPTALLSSSDFEPKTRGFRLYRLFSFAVWAFLINQRDDMHEAATADGSARQLSRDIMFGLRRGALIHVTLELPDGFSLLDGVRIQCNLPHATRDQVLLKATVVVGTKVMILRAYMHIASIASSMDTAELDSQLEMLPETFEEIPFTSLEMKELVGRGNFGDAYRARYHGRDVVVKTLRASEFGANSDQIVQEFRHEAAVLAMFGHHPSIVPFVGASTDLAQPLSLVTEYLPFGSLESQAPALSTDQKTRILCDAAAGFLNMHEGGFLHRDIAARNCLVDENLRGKICDFGMCRRVNSYGGNRLGEGVGPLKYMAPESLTPPHAFSFRSDSYSFGVLMWETFTESKPFGDMPAYMAASHVVGGGRLALDEAVPIKYHDLIQACFHEDPTKRPSMATILQTLLPAS</sequence>
<dbReference type="GeneID" id="24123176"/>
<dbReference type="SMART" id="SM00219">
    <property type="entry name" value="TyrKc"/>
    <property type="match status" value="1"/>
</dbReference>
<dbReference type="PROSITE" id="PS00107">
    <property type="entry name" value="PROTEIN_KINASE_ATP"/>
    <property type="match status" value="1"/>
</dbReference>
<feature type="transmembrane region" description="Helical" evidence="6">
    <location>
        <begin position="115"/>
        <end position="135"/>
    </location>
</feature>
<dbReference type="GO" id="GO:0043235">
    <property type="term" value="C:receptor complex"/>
    <property type="evidence" value="ECO:0007669"/>
    <property type="project" value="TreeGrafter"/>
</dbReference>